<dbReference type="Proteomes" id="UP000886814">
    <property type="component" value="Unassembled WGS sequence"/>
</dbReference>
<evidence type="ECO:0000256" key="1">
    <source>
        <dbReference type="SAM" id="Phobius"/>
    </source>
</evidence>
<keyword evidence="1" id="KW-1133">Transmembrane helix</keyword>
<gene>
    <name evidence="2" type="ORF">H9747_11605</name>
</gene>
<dbReference type="EMBL" id="DXIQ01000077">
    <property type="protein sequence ID" value="HIV39618.1"/>
    <property type="molecule type" value="Genomic_DNA"/>
</dbReference>
<keyword evidence="1" id="KW-0472">Membrane</keyword>
<protein>
    <submittedName>
        <fullName evidence="2">Transporter substrate-binding domain-containing protein</fullName>
    </submittedName>
</protein>
<evidence type="ECO:0000313" key="2">
    <source>
        <dbReference type="EMBL" id="HIV39618.1"/>
    </source>
</evidence>
<feature type="transmembrane region" description="Helical" evidence="1">
    <location>
        <begin position="12"/>
        <end position="36"/>
    </location>
</feature>
<comment type="caution">
    <text evidence="2">The sequence shown here is derived from an EMBL/GenBank/DDBJ whole genome shotgun (WGS) entry which is preliminary data.</text>
</comment>
<dbReference type="SUPFAM" id="SSF53850">
    <property type="entry name" value="Periplasmic binding protein-like II"/>
    <property type="match status" value="1"/>
</dbReference>
<dbReference type="Gene3D" id="3.40.190.10">
    <property type="entry name" value="Periplasmic binding protein-like II"/>
    <property type="match status" value="1"/>
</dbReference>
<organism evidence="2 3">
    <name type="scientific">Candidatus Blautia stercorigallinarum</name>
    <dbReference type="NCBI Taxonomy" id="2838501"/>
    <lineage>
        <taxon>Bacteria</taxon>
        <taxon>Bacillati</taxon>
        <taxon>Bacillota</taxon>
        <taxon>Clostridia</taxon>
        <taxon>Lachnospirales</taxon>
        <taxon>Lachnospiraceae</taxon>
        <taxon>Blautia</taxon>
    </lineage>
</organism>
<proteinExistence type="predicted"/>
<name>A0A9D1PEG3_9FIRM</name>
<sequence>MFLQFRKTRIFILGIVFSILIIILSGLGIAGVLYAVRFMDRIAGLDYQTYDMVVVVKAEDKAEQLQDIANYRFGIQIASDTENTEKMIQDMETNLGRTIKIQEYDNIQEEGQALLSGRVEAAVYNNAFSGILEEYIDGYADQVKEIYRYGVEVPVEAESQEPEDTRESLYQRDRCKRTNLNYQQK</sequence>
<keyword evidence="1" id="KW-0812">Transmembrane</keyword>
<dbReference type="AlphaFoldDB" id="A0A9D1PEG3"/>
<reference evidence="2" key="2">
    <citation type="submission" date="2021-04" db="EMBL/GenBank/DDBJ databases">
        <authorList>
            <person name="Gilroy R."/>
        </authorList>
    </citation>
    <scope>NUCLEOTIDE SEQUENCE</scope>
    <source>
        <strain evidence="2">CHK195-9823</strain>
    </source>
</reference>
<accession>A0A9D1PEG3</accession>
<evidence type="ECO:0000313" key="3">
    <source>
        <dbReference type="Proteomes" id="UP000886814"/>
    </source>
</evidence>
<reference evidence="2" key="1">
    <citation type="journal article" date="2021" name="PeerJ">
        <title>Extensive microbial diversity within the chicken gut microbiome revealed by metagenomics and culture.</title>
        <authorList>
            <person name="Gilroy R."/>
            <person name="Ravi A."/>
            <person name="Getino M."/>
            <person name="Pursley I."/>
            <person name="Horton D.L."/>
            <person name="Alikhan N.F."/>
            <person name="Baker D."/>
            <person name="Gharbi K."/>
            <person name="Hall N."/>
            <person name="Watson M."/>
            <person name="Adriaenssens E.M."/>
            <person name="Foster-Nyarko E."/>
            <person name="Jarju S."/>
            <person name="Secka A."/>
            <person name="Antonio M."/>
            <person name="Oren A."/>
            <person name="Chaudhuri R.R."/>
            <person name="La Ragione R."/>
            <person name="Hildebrand F."/>
            <person name="Pallen M.J."/>
        </authorList>
    </citation>
    <scope>NUCLEOTIDE SEQUENCE</scope>
    <source>
        <strain evidence="2">CHK195-9823</strain>
    </source>
</reference>